<dbReference type="Proteomes" id="UP000010809">
    <property type="component" value="Chromosome"/>
</dbReference>
<evidence type="ECO:0000256" key="7">
    <source>
        <dbReference type="ARBA" id="ARBA00023239"/>
    </source>
</evidence>
<dbReference type="STRING" id="1255043.TVNIR_2810"/>
<dbReference type="GO" id="GO:0015977">
    <property type="term" value="P:carbon fixation"/>
    <property type="evidence" value="ECO:0007669"/>
    <property type="project" value="UniProtKB-UniRule"/>
</dbReference>
<dbReference type="PANTHER" id="PTHR30523:SF46">
    <property type="entry name" value="PHOSPHOENOLPYRUVATE CARBOXYLASE"/>
    <property type="match status" value="1"/>
</dbReference>
<proteinExistence type="inferred from homology"/>
<feature type="active site" evidence="10 11">
    <location>
        <position position="152"/>
    </location>
</feature>
<evidence type="ECO:0000256" key="8">
    <source>
        <dbReference type="ARBA" id="ARBA00023300"/>
    </source>
</evidence>
<comment type="catalytic activity">
    <reaction evidence="9 10">
        <text>oxaloacetate + phosphate = phosphoenolpyruvate + hydrogencarbonate</text>
        <dbReference type="Rhea" id="RHEA:28370"/>
        <dbReference type="ChEBI" id="CHEBI:16452"/>
        <dbReference type="ChEBI" id="CHEBI:17544"/>
        <dbReference type="ChEBI" id="CHEBI:43474"/>
        <dbReference type="ChEBI" id="CHEBI:58702"/>
        <dbReference type="EC" id="4.1.1.31"/>
    </reaction>
</comment>
<dbReference type="GO" id="GO:0006107">
    <property type="term" value="P:oxaloacetate metabolic process"/>
    <property type="evidence" value="ECO:0007669"/>
    <property type="project" value="UniProtKB-UniRule"/>
</dbReference>
<dbReference type="InterPro" id="IPR018129">
    <property type="entry name" value="PEP_COase_Lys_AS"/>
</dbReference>
<dbReference type="EC" id="4.1.1.31" evidence="4 10"/>
<evidence type="ECO:0000256" key="5">
    <source>
        <dbReference type="ARBA" id="ARBA00022419"/>
    </source>
</evidence>
<sequence length="947" mass="106863">MTENRTDERFLPKDKELRARVRLFGELLGNVIRRLEGEAVLDAVEALRKGFVNLRKREDPRLRERMMRCIVHQTPEMTERIIRAFSIYFSLVNIAEEDLFYRWRRAQVSSGEPLWTGSFDRTLRQLHQEGVSAAELERLLSGLSYMPVFTAHPTEARRRTTMQNQRRVFQTADRLNQPRIGGAERRLLIEELEAQIQILWRTNEVRVKKPQVRDEIKYGLFYFEESLFEAIPQTYRFLEKAVRRTYGIQPDGSLPIRIPAFLRFGSWIGGDRDGNPNVTPEVTMLACRLAMQQVLREYIRRVTHLRNVLTHSSLMCAPSAEFLASLKTDSSIAPAVFQGYMDRYETEPYRRKLQIMAYRLKETLATVERRLAGESAVLPVMSAYAGADAFLADLRVIHDSLVSHGERNIAAGELTDLIRLAETCGFHLHHLDVRQESTVHSAAVAAILAQTDLAADYETLDEPGRIALLSELIDRPDLPEPDPERLDATARETLRVFEVIREMRVEVGPEGIGTYVISMTHAASHVLEVLFLGRLAGLAGEASDGPFCHLRVTPLFETIEDLLHVEDVLEGLLATPTYARMLAASGNVQEVMLGYSDSCKDGGILASSWNLYEAQKKIVAITERFGVRCQLFHGRGGTVGRGGGPTHESILAQPPATVQGRIKFTEQGEVLSYKYSNVETAVYEIGVGATGLILASRSLIRAPARDRDEHMATMNELAGLGEDAYRELVDRTPGVLDYFYESTPVQEIGFLNIGSRPSHRRKSDRSKTSIRAIPWVFGWAQSRHTLPAWYGIGAALAAWRGEDPARLELLQQMYRDWPFFRSLLSNSQMALTKADMRMAADYAKLCSDQALAGQVFEKVREEYARTVREVLLVAQLDALMDETPLLALSLQRRNPYLDPLNSIQIHLLRESRALEAGQPEGEETDNPWMSPLLRSINAIAAGMRNTG</sequence>
<dbReference type="eggNOG" id="COG2352">
    <property type="taxonomic scope" value="Bacteria"/>
</dbReference>
<feature type="active site" evidence="10 12">
    <location>
        <position position="600"/>
    </location>
</feature>
<name>L0DZH9_THIND</name>
<comment type="similarity">
    <text evidence="3 10">Belongs to the PEPCase type 1 family.</text>
</comment>
<evidence type="ECO:0000256" key="10">
    <source>
        <dbReference type="HAMAP-Rule" id="MF_00595"/>
    </source>
</evidence>
<evidence type="ECO:0000256" key="3">
    <source>
        <dbReference type="ARBA" id="ARBA00008346"/>
    </source>
</evidence>
<comment type="subunit">
    <text evidence="10">Homotetramer.</text>
</comment>
<dbReference type="GO" id="GO:0000287">
    <property type="term" value="F:magnesium ion binding"/>
    <property type="evidence" value="ECO:0007669"/>
    <property type="project" value="UniProtKB-UniRule"/>
</dbReference>
<dbReference type="OrthoDB" id="9768133at2"/>
<dbReference type="HAMAP" id="MF_00595">
    <property type="entry name" value="PEPcase_type1"/>
    <property type="match status" value="1"/>
</dbReference>
<gene>
    <name evidence="13" type="primary">ppc [H]</name>
    <name evidence="10" type="synonym">ppc</name>
    <name evidence="13" type="ordered locus">TVNIR_2810</name>
</gene>
<evidence type="ECO:0000256" key="2">
    <source>
        <dbReference type="ARBA" id="ARBA00003670"/>
    </source>
</evidence>
<dbReference type="GO" id="GO:0005829">
    <property type="term" value="C:cytosol"/>
    <property type="evidence" value="ECO:0007669"/>
    <property type="project" value="TreeGrafter"/>
</dbReference>
<dbReference type="InterPro" id="IPR022805">
    <property type="entry name" value="PEP_COase_bac/pln-type"/>
</dbReference>
<comment type="function">
    <text evidence="2 10">Forms oxaloacetate, a four-carbon dicarboxylic acid source for the tricarboxylic acid cycle.</text>
</comment>
<dbReference type="EMBL" id="CP003989">
    <property type="protein sequence ID" value="AGA34448.1"/>
    <property type="molecule type" value="Genomic_DNA"/>
</dbReference>
<dbReference type="Gene3D" id="1.20.1440.90">
    <property type="entry name" value="Phosphoenolpyruvate/pyruvate domain"/>
    <property type="match status" value="1"/>
</dbReference>
<dbReference type="PANTHER" id="PTHR30523">
    <property type="entry name" value="PHOSPHOENOLPYRUVATE CARBOXYLASE"/>
    <property type="match status" value="1"/>
</dbReference>
<protein>
    <recommendedName>
        <fullName evidence="5 10">Phosphoenolpyruvate carboxylase</fullName>
        <shortName evidence="10">PEPC</shortName>
        <shortName evidence="10">PEPCase</shortName>
        <ecNumber evidence="4 10">4.1.1.31</ecNumber>
    </recommendedName>
</protein>
<dbReference type="NCBIfam" id="NF000584">
    <property type="entry name" value="PRK00009.1"/>
    <property type="match status" value="1"/>
</dbReference>
<dbReference type="GO" id="GO:0008964">
    <property type="term" value="F:phosphoenolpyruvate carboxylase activity"/>
    <property type="evidence" value="ECO:0007669"/>
    <property type="project" value="UniProtKB-UniRule"/>
</dbReference>
<evidence type="ECO:0000313" key="14">
    <source>
        <dbReference type="Proteomes" id="UP000010809"/>
    </source>
</evidence>
<evidence type="ECO:0000256" key="11">
    <source>
        <dbReference type="PROSITE-ProRule" id="PRU10111"/>
    </source>
</evidence>
<keyword evidence="14" id="KW-1185">Reference proteome</keyword>
<dbReference type="PATRIC" id="fig|1255043.3.peg.2835"/>
<evidence type="ECO:0000256" key="9">
    <source>
        <dbReference type="ARBA" id="ARBA00048995"/>
    </source>
</evidence>
<dbReference type="SUPFAM" id="SSF51621">
    <property type="entry name" value="Phosphoenolpyruvate/pyruvate domain"/>
    <property type="match status" value="1"/>
</dbReference>
<evidence type="ECO:0000256" key="1">
    <source>
        <dbReference type="ARBA" id="ARBA00001946"/>
    </source>
</evidence>
<dbReference type="InterPro" id="IPR021135">
    <property type="entry name" value="PEP_COase"/>
</dbReference>
<dbReference type="AlphaFoldDB" id="L0DZH9"/>
<dbReference type="RefSeq" id="WP_015259559.1">
    <property type="nucleotide sequence ID" value="NC_019902.2"/>
</dbReference>
<dbReference type="PRINTS" id="PR00150">
    <property type="entry name" value="PEPCARBXLASE"/>
</dbReference>
<comment type="cofactor">
    <cofactor evidence="1 10">
        <name>Mg(2+)</name>
        <dbReference type="ChEBI" id="CHEBI:18420"/>
    </cofactor>
</comment>
<dbReference type="PROSITE" id="PS00393">
    <property type="entry name" value="PEPCASE_2"/>
    <property type="match status" value="1"/>
</dbReference>
<dbReference type="HOGENOM" id="CLU_006557_2_0_6"/>
<organism evidence="13 14">
    <name type="scientific">Thioalkalivibrio nitratireducens (strain DSM 14787 / UNIQEM 213 / ALEN2)</name>
    <dbReference type="NCBI Taxonomy" id="1255043"/>
    <lineage>
        <taxon>Bacteria</taxon>
        <taxon>Pseudomonadati</taxon>
        <taxon>Pseudomonadota</taxon>
        <taxon>Gammaproteobacteria</taxon>
        <taxon>Chromatiales</taxon>
        <taxon>Ectothiorhodospiraceae</taxon>
        <taxon>Thioalkalivibrio</taxon>
    </lineage>
</organism>
<accession>L0DZH9</accession>
<reference evidence="13" key="1">
    <citation type="submission" date="2015-12" db="EMBL/GenBank/DDBJ databases">
        <authorList>
            <person name="Tikhonova T.V."/>
            <person name="Pavlov A.R."/>
            <person name="Beletsky A.V."/>
            <person name="Mardanov A.V."/>
            <person name="Sorokin D.Y."/>
            <person name="Ravin N.V."/>
            <person name="Popov V.O."/>
        </authorList>
    </citation>
    <scope>NUCLEOTIDE SEQUENCE</scope>
    <source>
        <strain evidence="13">DSM 14787</strain>
    </source>
</reference>
<dbReference type="GO" id="GO:0006099">
    <property type="term" value="P:tricarboxylic acid cycle"/>
    <property type="evidence" value="ECO:0007669"/>
    <property type="project" value="InterPro"/>
</dbReference>
<keyword evidence="6 10" id="KW-0460">Magnesium</keyword>
<evidence type="ECO:0000256" key="6">
    <source>
        <dbReference type="ARBA" id="ARBA00022842"/>
    </source>
</evidence>
<dbReference type="InterPro" id="IPR015813">
    <property type="entry name" value="Pyrv/PenolPyrv_kinase-like_dom"/>
</dbReference>
<evidence type="ECO:0000256" key="12">
    <source>
        <dbReference type="PROSITE-ProRule" id="PRU10112"/>
    </source>
</evidence>
<keyword evidence="7 10" id="KW-0456">Lyase</keyword>
<dbReference type="PROSITE" id="PS00781">
    <property type="entry name" value="PEPCASE_1"/>
    <property type="match status" value="1"/>
</dbReference>
<dbReference type="KEGG" id="tni:TVNIR_2810"/>
<evidence type="ECO:0000313" key="13">
    <source>
        <dbReference type="EMBL" id="AGA34448.1"/>
    </source>
</evidence>
<evidence type="ECO:0000256" key="4">
    <source>
        <dbReference type="ARBA" id="ARBA00012305"/>
    </source>
</evidence>
<dbReference type="InterPro" id="IPR033129">
    <property type="entry name" value="PEPCASE_His_AS"/>
</dbReference>
<keyword evidence="8 10" id="KW-0120">Carbon dioxide fixation</keyword>
<dbReference type="Pfam" id="PF00311">
    <property type="entry name" value="PEPcase"/>
    <property type="match status" value="1"/>
</dbReference>